<feature type="binding site" evidence="1">
    <location>
        <position position="154"/>
    </location>
    <ligand>
        <name>Ni(2+)</name>
        <dbReference type="ChEBI" id="CHEBI:49786"/>
    </ligand>
</feature>
<feature type="binding site" evidence="1">
    <location>
        <position position="156"/>
    </location>
    <ligand>
        <name>Ni(2+)</name>
        <dbReference type="ChEBI" id="CHEBI:49786"/>
    </ligand>
</feature>
<accession>A0A1Y3PJ20</accession>
<name>A0A1Y3PJ20_9BACI</name>
<feature type="domain" description="Helix-turn-helix type 11" evidence="3">
    <location>
        <begin position="13"/>
        <end position="65"/>
    </location>
</feature>
<dbReference type="GO" id="GO:0046872">
    <property type="term" value="F:metal ion binding"/>
    <property type="evidence" value="ECO:0007669"/>
    <property type="project" value="UniProtKB-KW"/>
</dbReference>
<dbReference type="EMBL" id="LZRT01000094">
    <property type="protein sequence ID" value="OUM86136.1"/>
    <property type="molecule type" value="Genomic_DNA"/>
</dbReference>
<evidence type="ECO:0000313" key="5">
    <source>
        <dbReference type="Proteomes" id="UP000196475"/>
    </source>
</evidence>
<dbReference type="PANTHER" id="PTHR40068:SF1">
    <property type="entry name" value="TRANSCRIPTION REPRESSOR NIAR-RELATED"/>
    <property type="match status" value="1"/>
</dbReference>
<keyword evidence="1" id="KW-0533">Nickel</keyword>
<dbReference type="SUPFAM" id="SSF75500">
    <property type="entry name" value="Putative transcriptional regulator TM1602, C-terminal domain"/>
    <property type="match status" value="1"/>
</dbReference>
<protein>
    <submittedName>
        <fullName evidence="4">Transcriptional regulator</fullName>
    </submittedName>
</protein>
<dbReference type="InterPro" id="IPR036390">
    <property type="entry name" value="WH_DNA-bd_sf"/>
</dbReference>
<keyword evidence="1" id="KW-0479">Metal-binding</keyword>
<dbReference type="AlphaFoldDB" id="A0A1Y3PJ20"/>
<feature type="domain" description="3H" evidence="2">
    <location>
        <begin position="83"/>
        <end position="179"/>
    </location>
</feature>
<comment type="caution">
    <text evidence="4">The sequence shown here is derived from an EMBL/GenBank/DDBJ whole genome shotgun (WGS) entry which is preliminary data.</text>
</comment>
<gene>
    <name evidence="4" type="ORF">BAA01_02070</name>
</gene>
<evidence type="ECO:0000259" key="3">
    <source>
        <dbReference type="Pfam" id="PF08279"/>
    </source>
</evidence>
<proteinExistence type="predicted"/>
<reference evidence="5" key="1">
    <citation type="submission" date="2016-06" db="EMBL/GenBank/DDBJ databases">
        <authorList>
            <person name="Nascimento L."/>
            <person name="Pereira R.V."/>
            <person name="Martins L.F."/>
            <person name="Quaggio R.B."/>
            <person name="Silva A.M."/>
            <person name="Setubal J.C."/>
        </authorList>
    </citation>
    <scope>NUCLEOTIDE SEQUENCE [LARGE SCALE GENOMIC DNA]</scope>
</reference>
<dbReference type="Gene3D" id="1.10.10.10">
    <property type="entry name" value="Winged helix-like DNA-binding domain superfamily/Winged helix DNA-binding domain"/>
    <property type="match status" value="1"/>
</dbReference>
<dbReference type="PIRSF" id="PIRSF037847">
    <property type="entry name" value="NiaR"/>
    <property type="match status" value="1"/>
</dbReference>
<dbReference type="Proteomes" id="UP000196475">
    <property type="component" value="Unassembled WGS sequence"/>
</dbReference>
<evidence type="ECO:0000259" key="2">
    <source>
        <dbReference type="Pfam" id="PF02829"/>
    </source>
</evidence>
<dbReference type="Gene3D" id="3.30.1340.20">
    <property type="entry name" value="3H domain"/>
    <property type="match status" value="1"/>
</dbReference>
<sequence>MAEDTHKFSGEERRQWILEKLKKAASPVTGTELAQLANVSRQVIVQDIALLRASKHPILATPQGYLYHDAEISQEKYPCSRVIACKHQWEETETELNTLVDHGLQVLDVIVEHPVYGELRGSLMLKNRRDVQHFLKNIQASGASLLSSLTGGVHLHTVAAESESLIDEACQALSRLGILLNDQPHQRVRDA</sequence>
<dbReference type="InterPro" id="IPR036388">
    <property type="entry name" value="WH-like_DNA-bd_sf"/>
</dbReference>
<dbReference type="PANTHER" id="PTHR40068">
    <property type="entry name" value="TRANSCRIPTION REPRESSOR NIAR-RELATED"/>
    <property type="match status" value="1"/>
</dbReference>
<evidence type="ECO:0000256" key="1">
    <source>
        <dbReference type="PIRSR" id="PIRSR037847-1"/>
    </source>
</evidence>
<dbReference type="Pfam" id="PF08279">
    <property type="entry name" value="HTH_11"/>
    <property type="match status" value="1"/>
</dbReference>
<feature type="binding site" evidence="1">
    <location>
        <position position="87"/>
    </location>
    <ligand>
        <name>Ni(2+)</name>
        <dbReference type="ChEBI" id="CHEBI:49786"/>
    </ligand>
</feature>
<organism evidence="4 5">
    <name type="scientific">Bacillus thermozeamaize</name>
    <dbReference type="NCBI Taxonomy" id="230954"/>
    <lineage>
        <taxon>Bacteria</taxon>
        <taxon>Bacillati</taxon>
        <taxon>Bacillota</taxon>
        <taxon>Bacilli</taxon>
        <taxon>Bacillales</taxon>
        <taxon>Bacillaceae</taxon>
        <taxon>Bacillus</taxon>
    </lineage>
</organism>
<feature type="binding site" evidence="1">
    <location>
        <position position="95"/>
    </location>
    <ligand>
        <name>Ni(2+)</name>
        <dbReference type="ChEBI" id="CHEBI:49786"/>
    </ligand>
</feature>
<evidence type="ECO:0000313" key="4">
    <source>
        <dbReference type="EMBL" id="OUM86136.1"/>
    </source>
</evidence>
<dbReference type="InterPro" id="IPR035922">
    <property type="entry name" value="3H_dom_sf"/>
</dbReference>
<dbReference type="InterPro" id="IPR004173">
    <property type="entry name" value="3H_domain"/>
</dbReference>
<dbReference type="Pfam" id="PF02829">
    <property type="entry name" value="3H"/>
    <property type="match status" value="1"/>
</dbReference>
<dbReference type="InterPro" id="IPR013196">
    <property type="entry name" value="HTH_11"/>
</dbReference>
<dbReference type="InterPro" id="IPR026043">
    <property type="entry name" value="NadR"/>
</dbReference>
<dbReference type="SUPFAM" id="SSF46785">
    <property type="entry name" value="Winged helix' DNA-binding domain"/>
    <property type="match status" value="1"/>
</dbReference>